<sequence>MTTGSVDKDGKPVTVGSKVRLLCLSGNWLDELPVNEKQDVLSMTGEVFEVEEIDKYGHPWVRKSWPNDEEGICSSHSIALDPHEMELVEEAL</sequence>
<accession>A0ABU1BJJ4</accession>
<evidence type="ECO:0000313" key="2">
    <source>
        <dbReference type="Proteomes" id="UP001225596"/>
    </source>
</evidence>
<proteinExistence type="predicted"/>
<protein>
    <submittedName>
        <fullName evidence="1">Uncharacterized protein</fullName>
    </submittedName>
</protein>
<dbReference type="EMBL" id="JAUYVH010000001">
    <property type="protein sequence ID" value="MDQ9169157.1"/>
    <property type="molecule type" value="Genomic_DNA"/>
</dbReference>
<evidence type="ECO:0000313" key="1">
    <source>
        <dbReference type="EMBL" id="MDQ9169157.1"/>
    </source>
</evidence>
<organism evidence="1 2">
    <name type="scientific">Keguizhuia sedimenti</name>
    <dbReference type="NCBI Taxonomy" id="3064264"/>
    <lineage>
        <taxon>Bacteria</taxon>
        <taxon>Pseudomonadati</taxon>
        <taxon>Pseudomonadota</taxon>
        <taxon>Betaproteobacteria</taxon>
        <taxon>Burkholderiales</taxon>
        <taxon>Oxalobacteraceae</taxon>
        <taxon>Keguizhuia</taxon>
    </lineage>
</organism>
<name>A0ABU1BJJ4_9BURK</name>
<gene>
    <name evidence="1" type="ORF">Q8A64_01905</name>
</gene>
<dbReference type="RefSeq" id="WP_338434990.1">
    <property type="nucleotide sequence ID" value="NZ_JAUYVH010000001.1"/>
</dbReference>
<dbReference type="Proteomes" id="UP001225596">
    <property type="component" value="Unassembled WGS sequence"/>
</dbReference>
<keyword evidence="2" id="KW-1185">Reference proteome</keyword>
<reference evidence="1 2" key="1">
    <citation type="submission" date="2023-08" db="EMBL/GenBank/DDBJ databases">
        <title>Oxalobacteraceae gen .nov., isolated from river sludge outside the plant.</title>
        <authorList>
            <person name="Zhao S.Y."/>
        </authorList>
    </citation>
    <scope>NUCLEOTIDE SEQUENCE [LARGE SCALE GENOMIC DNA]</scope>
    <source>
        <strain evidence="1 2">R-40</strain>
    </source>
</reference>
<comment type="caution">
    <text evidence="1">The sequence shown here is derived from an EMBL/GenBank/DDBJ whole genome shotgun (WGS) entry which is preliminary data.</text>
</comment>